<evidence type="ECO:0000313" key="9">
    <source>
        <dbReference type="EMBL" id="KDE40226.1"/>
    </source>
</evidence>
<dbReference type="InterPro" id="IPR003593">
    <property type="entry name" value="AAA+_ATPase"/>
</dbReference>
<evidence type="ECO:0000313" key="10">
    <source>
        <dbReference type="Proteomes" id="UP000027318"/>
    </source>
</evidence>
<evidence type="ECO:0000256" key="6">
    <source>
        <dbReference type="ARBA" id="ARBA00022967"/>
    </source>
</evidence>
<evidence type="ECO:0000256" key="2">
    <source>
        <dbReference type="ARBA" id="ARBA00022475"/>
    </source>
</evidence>
<proteinExistence type="predicted"/>
<dbReference type="OrthoDB" id="9802264at2"/>
<dbReference type="RefSeq" id="WP_036544230.1">
    <property type="nucleotide sequence ID" value="NZ_JMSZ01000016.1"/>
</dbReference>
<evidence type="ECO:0000259" key="8">
    <source>
        <dbReference type="PROSITE" id="PS50893"/>
    </source>
</evidence>
<comment type="caution">
    <text evidence="9">The sequence shown here is derived from an EMBL/GenBank/DDBJ whole genome shotgun (WGS) entry which is preliminary data.</text>
</comment>
<dbReference type="GO" id="GO:0005524">
    <property type="term" value="F:ATP binding"/>
    <property type="evidence" value="ECO:0007669"/>
    <property type="project" value="UniProtKB-KW"/>
</dbReference>
<keyword evidence="10" id="KW-1185">Reference proteome</keyword>
<keyword evidence="1" id="KW-0813">Transport</keyword>
<dbReference type="Gene3D" id="3.40.50.300">
    <property type="entry name" value="P-loop containing nucleotide triphosphate hydrolases"/>
    <property type="match status" value="1"/>
</dbReference>
<evidence type="ECO:0000256" key="1">
    <source>
        <dbReference type="ARBA" id="ARBA00022448"/>
    </source>
</evidence>
<reference evidence="9 10" key="1">
    <citation type="journal article" date="2005" name="Int. J. Syst. Evol. Microbiol.">
        <title>Nitrincola lacisaponensis gen. nov., sp. nov., a novel alkaliphilic bacterium isolated from an alkaline, saline lake.</title>
        <authorList>
            <person name="Dimitriu P.A."/>
            <person name="Shukla S.K."/>
            <person name="Conradt J."/>
            <person name="Marquez M.C."/>
            <person name="Ventosa A."/>
            <person name="Maglia A."/>
            <person name="Peyton B.M."/>
            <person name="Pinkart H.C."/>
            <person name="Mormile M.R."/>
        </authorList>
    </citation>
    <scope>NUCLEOTIDE SEQUENCE [LARGE SCALE GENOMIC DNA]</scope>
    <source>
        <strain evidence="9 10">4CA</strain>
    </source>
</reference>
<dbReference type="GO" id="GO:0016887">
    <property type="term" value="F:ATP hydrolysis activity"/>
    <property type="evidence" value="ECO:0007669"/>
    <property type="project" value="InterPro"/>
</dbReference>
<dbReference type="InterPro" id="IPR027417">
    <property type="entry name" value="P-loop_NTPase"/>
</dbReference>
<dbReference type="EMBL" id="JMSZ01000016">
    <property type="protein sequence ID" value="KDE40226.1"/>
    <property type="molecule type" value="Genomic_DNA"/>
</dbReference>
<dbReference type="PROSITE" id="PS00211">
    <property type="entry name" value="ABC_TRANSPORTER_1"/>
    <property type="match status" value="1"/>
</dbReference>
<dbReference type="STRING" id="267850.ADINL_0818"/>
<evidence type="ECO:0000256" key="7">
    <source>
        <dbReference type="ARBA" id="ARBA00023136"/>
    </source>
</evidence>
<organism evidence="9 10">
    <name type="scientific">Nitrincola lacisaponensis</name>
    <dbReference type="NCBI Taxonomy" id="267850"/>
    <lineage>
        <taxon>Bacteria</taxon>
        <taxon>Pseudomonadati</taxon>
        <taxon>Pseudomonadota</taxon>
        <taxon>Gammaproteobacteria</taxon>
        <taxon>Oceanospirillales</taxon>
        <taxon>Oceanospirillaceae</taxon>
        <taxon>Nitrincola</taxon>
    </lineage>
</organism>
<accession>A0A063Y640</accession>
<keyword evidence="7" id="KW-0472">Membrane</keyword>
<feature type="domain" description="ABC transporter" evidence="8">
    <location>
        <begin position="6"/>
        <end position="208"/>
    </location>
</feature>
<keyword evidence="5" id="KW-0067">ATP-binding</keyword>
<keyword evidence="2" id="KW-1003">Cell membrane</keyword>
<dbReference type="InterPro" id="IPR050093">
    <property type="entry name" value="ABC_SmlMolc_Importer"/>
</dbReference>
<evidence type="ECO:0000256" key="4">
    <source>
        <dbReference type="ARBA" id="ARBA00022741"/>
    </source>
</evidence>
<keyword evidence="4" id="KW-0547">Nucleotide-binding</keyword>
<evidence type="ECO:0000256" key="3">
    <source>
        <dbReference type="ARBA" id="ARBA00022519"/>
    </source>
</evidence>
<dbReference type="Proteomes" id="UP000027318">
    <property type="component" value="Unassembled WGS sequence"/>
</dbReference>
<dbReference type="SMART" id="SM00382">
    <property type="entry name" value="AAA"/>
    <property type="match status" value="1"/>
</dbReference>
<name>A0A063Y640_9GAMM</name>
<dbReference type="SUPFAM" id="SSF52540">
    <property type="entry name" value="P-loop containing nucleoside triphosphate hydrolases"/>
    <property type="match status" value="1"/>
</dbReference>
<keyword evidence="3" id="KW-0997">Cell inner membrane</keyword>
<dbReference type="PANTHER" id="PTHR42781:SF1">
    <property type="entry name" value="THIAMINE IMPORT ATP-BINDING PROTEIN THIQ"/>
    <property type="match status" value="1"/>
</dbReference>
<dbReference type="InterPro" id="IPR017871">
    <property type="entry name" value="ABC_transporter-like_CS"/>
</dbReference>
<dbReference type="AlphaFoldDB" id="A0A063Y640"/>
<protein>
    <submittedName>
        <fullName evidence="9">Thiamin ABC transporter, ATPase component</fullName>
    </submittedName>
</protein>
<dbReference type="PANTHER" id="PTHR42781">
    <property type="entry name" value="SPERMIDINE/PUTRESCINE IMPORT ATP-BINDING PROTEIN POTA"/>
    <property type="match status" value="1"/>
</dbReference>
<dbReference type="Pfam" id="PF00005">
    <property type="entry name" value="ABC_tran"/>
    <property type="match status" value="1"/>
</dbReference>
<evidence type="ECO:0000256" key="5">
    <source>
        <dbReference type="ARBA" id="ARBA00022840"/>
    </source>
</evidence>
<gene>
    <name evidence="9" type="ORF">ADINL_0818</name>
</gene>
<dbReference type="PROSITE" id="PS50893">
    <property type="entry name" value="ABC_TRANSPORTER_2"/>
    <property type="match status" value="1"/>
</dbReference>
<keyword evidence="6" id="KW-1278">Translocase</keyword>
<sequence>MPDWQVELRVRQLAVRRGELQRQYDFTVASGELLVLMGPSGSGKSSLLECLGGFLPADQGSIWLSEQRLDSLTPEQRPVSSLFQQYNLFEHVDVATNLRLGFTRGSPTPLQWQKVEAACEQLGVAGLEQRLPAELSGGQRQRIALIRTVLREQPILLLDEPFSALDEHSRYLAGDWIGECLKQTGQLALLVTHQPLDAERWADQTLKI</sequence>
<dbReference type="InterPro" id="IPR003439">
    <property type="entry name" value="ABC_transporter-like_ATP-bd"/>
</dbReference>